<dbReference type="HAMAP" id="MF_01609">
    <property type="entry name" value="Glu_cys_ligase_2"/>
    <property type="match status" value="1"/>
</dbReference>
<dbReference type="GO" id="GO:0005524">
    <property type="term" value="F:ATP binding"/>
    <property type="evidence" value="ECO:0007669"/>
    <property type="project" value="UniProtKB-KW"/>
</dbReference>
<dbReference type="NCBIfam" id="TIGR02050">
    <property type="entry name" value="gshA_cyan_rel"/>
    <property type="match status" value="1"/>
</dbReference>
<keyword evidence="2 5" id="KW-0547">Nucleotide-binding</keyword>
<accession>A0A9X2E2A9</accession>
<dbReference type="Proteomes" id="UP001155240">
    <property type="component" value="Unassembled WGS sequence"/>
</dbReference>
<comment type="function">
    <text evidence="5">ATP-dependent carboxylate-amine ligase which exhibits weak glutamate--cysteine ligase activity.</text>
</comment>
<dbReference type="EC" id="6.3.2.2" evidence="5"/>
<name>A0A9X2E2A9_9MICO</name>
<reference evidence="7" key="1">
    <citation type="submission" date="2022-06" db="EMBL/GenBank/DDBJ databases">
        <title>Whole genome shotgun sequencing (WGS) of Rathayibacter sp. ZW T2_19, isolated from stored onions (Allium cepa).</title>
        <authorList>
            <person name="Stoll D.A."/>
            <person name="Huch M."/>
        </authorList>
    </citation>
    <scope>NUCLEOTIDE SEQUENCE</scope>
    <source>
        <strain evidence="7">ZW T2_19</strain>
    </source>
</reference>
<comment type="similarity">
    <text evidence="5">Belongs to the glutamate--cysteine ligase type 2 family. YbdK subfamily.</text>
</comment>
<organism evidence="7 8">
    <name type="scientific">Rathayibacter rubneri</name>
    <dbReference type="NCBI Taxonomy" id="2950106"/>
    <lineage>
        <taxon>Bacteria</taxon>
        <taxon>Bacillati</taxon>
        <taxon>Actinomycetota</taxon>
        <taxon>Actinomycetes</taxon>
        <taxon>Micrococcales</taxon>
        <taxon>Microbacteriaceae</taxon>
        <taxon>Rathayibacter</taxon>
    </lineage>
</organism>
<evidence type="ECO:0000256" key="3">
    <source>
        <dbReference type="ARBA" id="ARBA00022840"/>
    </source>
</evidence>
<evidence type="ECO:0000256" key="1">
    <source>
        <dbReference type="ARBA" id="ARBA00022598"/>
    </source>
</evidence>
<sequence>MLGFGIEEEFVLLDAAGLRPLDLGNAVYSEFFGDPNFGGCVGREFLACQLEFTSPVLRSLAQAHECLSSFRSRLTATAAEFDALAAGVGVPFSSGGAPALSPEPRYREVGERMGALLEGHRVQALHVHVEVPNRDAGVAALNRLRVWLPTLLALSVNSPFQGEADSGFGSWRSVALRRWSTAGCPPLFTGADDYDRRERALIGLGSSVDRGAIAWQARLSSRYPTLEIRVADAQLDAADAVLLAGICRALVRSGLERAEGGEPCSPLAPELLDAGLWHAGRFGLDGTLLSPGEGRAVPAAEVVAELREWIDCGLHATGDERVVDEGLERLARIGTGAARQRRAFAEGGTRALSELLGTPGAPAPRSLQRELSRRGER</sequence>
<dbReference type="PANTHER" id="PTHR36510">
    <property type="entry name" value="GLUTAMATE--CYSTEINE LIGASE 2-RELATED"/>
    <property type="match status" value="1"/>
</dbReference>
<comment type="caution">
    <text evidence="7">The sequence shown here is derived from an EMBL/GenBank/DDBJ whole genome shotgun (WGS) entry which is preliminary data.</text>
</comment>
<dbReference type="AlphaFoldDB" id="A0A9X2E2A9"/>
<dbReference type="Gene3D" id="3.30.590.20">
    <property type="match status" value="1"/>
</dbReference>
<evidence type="ECO:0000256" key="4">
    <source>
        <dbReference type="ARBA" id="ARBA00048819"/>
    </source>
</evidence>
<dbReference type="InterPro" id="IPR050141">
    <property type="entry name" value="GCL_type2/YbdK_subfam"/>
</dbReference>
<evidence type="ECO:0000313" key="7">
    <source>
        <dbReference type="EMBL" id="MCM6764223.1"/>
    </source>
</evidence>
<dbReference type="EMBL" id="JAMRYM010000124">
    <property type="protein sequence ID" value="MCM6764223.1"/>
    <property type="molecule type" value="Genomic_DNA"/>
</dbReference>
<dbReference type="GO" id="GO:0004357">
    <property type="term" value="F:glutamate-cysteine ligase activity"/>
    <property type="evidence" value="ECO:0007669"/>
    <property type="project" value="UniProtKB-EC"/>
</dbReference>
<dbReference type="SUPFAM" id="SSF55931">
    <property type="entry name" value="Glutamine synthetase/guanido kinase"/>
    <property type="match status" value="1"/>
</dbReference>
<comment type="catalytic activity">
    <reaction evidence="4 5">
        <text>L-cysteine + L-glutamate + ATP = gamma-L-glutamyl-L-cysteine + ADP + phosphate + H(+)</text>
        <dbReference type="Rhea" id="RHEA:13285"/>
        <dbReference type="ChEBI" id="CHEBI:15378"/>
        <dbReference type="ChEBI" id="CHEBI:29985"/>
        <dbReference type="ChEBI" id="CHEBI:30616"/>
        <dbReference type="ChEBI" id="CHEBI:35235"/>
        <dbReference type="ChEBI" id="CHEBI:43474"/>
        <dbReference type="ChEBI" id="CHEBI:58173"/>
        <dbReference type="ChEBI" id="CHEBI:456216"/>
        <dbReference type="EC" id="6.3.2.2"/>
    </reaction>
</comment>
<feature type="compositionally biased region" description="Basic and acidic residues" evidence="6">
    <location>
        <begin position="367"/>
        <end position="377"/>
    </location>
</feature>
<protein>
    <recommendedName>
        <fullName evidence="5">Putative glutamate--cysteine ligase 2</fullName>
        <ecNumber evidence="5">6.3.2.2</ecNumber>
    </recommendedName>
    <alternativeName>
        <fullName evidence="5">Gamma-glutamylcysteine synthetase 2</fullName>
        <shortName evidence="5">GCS 2</shortName>
        <shortName evidence="5">Gamma-GCS 2</shortName>
    </alternativeName>
</protein>
<evidence type="ECO:0000256" key="2">
    <source>
        <dbReference type="ARBA" id="ARBA00022741"/>
    </source>
</evidence>
<dbReference type="PANTHER" id="PTHR36510:SF1">
    <property type="entry name" value="GLUTAMATE--CYSTEINE LIGASE 2-RELATED"/>
    <property type="match status" value="1"/>
</dbReference>
<keyword evidence="1 5" id="KW-0436">Ligase</keyword>
<keyword evidence="8" id="KW-1185">Reference proteome</keyword>
<keyword evidence="3 5" id="KW-0067">ATP-binding</keyword>
<dbReference type="Pfam" id="PF04107">
    <property type="entry name" value="GCS2"/>
    <property type="match status" value="1"/>
</dbReference>
<dbReference type="InterPro" id="IPR006336">
    <property type="entry name" value="GCS2"/>
</dbReference>
<dbReference type="GO" id="GO:0042398">
    <property type="term" value="P:modified amino acid biosynthetic process"/>
    <property type="evidence" value="ECO:0007669"/>
    <property type="project" value="InterPro"/>
</dbReference>
<evidence type="ECO:0000313" key="8">
    <source>
        <dbReference type="Proteomes" id="UP001155240"/>
    </source>
</evidence>
<gene>
    <name evidence="7" type="ORF">NB037_17545</name>
</gene>
<feature type="region of interest" description="Disordered" evidence="6">
    <location>
        <begin position="354"/>
        <end position="377"/>
    </location>
</feature>
<evidence type="ECO:0000256" key="5">
    <source>
        <dbReference type="HAMAP-Rule" id="MF_01609"/>
    </source>
</evidence>
<evidence type="ECO:0000256" key="6">
    <source>
        <dbReference type="SAM" id="MobiDB-lite"/>
    </source>
</evidence>
<dbReference type="InterPro" id="IPR011793">
    <property type="entry name" value="YbdK"/>
</dbReference>
<dbReference type="RefSeq" id="WP_251948076.1">
    <property type="nucleotide sequence ID" value="NZ_JAMRYM010000124.1"/>
</dbReference>
<proteinExistence type="inferred from homology"/>
<dbReference type="InterPro" id="IPR014746">
    <property type="entry name" value="Gln_synth/guanido_kin_cat_dom"/>
</dbReference>